<dbReference type="PROSITE" id="PS51257">
    <property type="entry name" value="PROKAR_LIPOPROTEIN"/>
    <property type="match status" value="1"/>
</dbReference>
<dbReference type="RefSeq" id="WP_196941097.1">
    <property type="nucleotide sequence ID" value="NZ_MU158692.1"/>
</dbReference>
<feature type="signal peptide" evidence="1">
    <location>
        <begin position="1"/>
        <end position="22"/>
    </location>
</feature>
<dbReference type="Proteomes" id="UP000618319">
    <property type="component" value="Unassembled WGS sequence"/>
</dbReference>
<dbReference type="InterPro" id="IPR002591">
    <property type="entry name" value="Phosphodiest/P_Trfase"/>
</dbReference>
<proteinExistence type="predicted"/>
<dbReference type="Pfam" id="PF01663">
    <property type="entry name" value="Phosphodiest"/>
    <property type="match status" value="1"/>
</dbReference>
<evidence type="ECO:0000313" key="3">
    <source>
        <dbReference type="Proteomes" id="UP000618319"/>
    </source>
</evidence>
<evidence type="ECO:0008006" key="4">
    <source>
        <dbReference type="Google" id="ProtNLM"/>
    </source>
</evidence>
<dbReference type="Gene3D" id="2.60.120.200">
    <property type="match status" value="1"/>
</dbReference>
<dbReference type="SUPFAM" id="SSF53649">
    <property type="entry name" value="Alkaline phosphatase-like"/>
    <property type="match status" value="1"/>
</dbReference>
<dbReference type="Gene3D" id="3.40.720.10">
    <property type="entry name" value="Alkaline Phosphatase, subunit A"/>
    <property type="match status" value="1"/>
</dbReference>
<keyword evidence="1" id="KW-0732">Signal</keyword>
<dbReference type="InterPro" id="IPR017850">
    <property type="entry name" value="Alkaline_phosphatase_core_sf"/>
</dbReference>
<organism evidence="2 3">
    <name type="scientific">Sphingobacterium pedocola</name>
    <dbReference type="NCBI Taxonomy" id="2082722"/>
    <lineage>
        <taxon>Bacteria</taxon>
        <taxon>Pseudomonadati</taxon>
        <taxon>Bacteroidota</taxon>
        <taxon>Sphingobacteriia</taxon>
        <taxon>Sphingobacteriales</taxon>
        <taxon>Sphingobacteriaceae</taxon>
        <taxon>Sphingobacterium</taxon>
    </lineage>
</organism>
<evidence type="ECO:0000256" key="1">
    <source>
        <dbReference type="SAM" id="SignalP"/>
    </source>
</evidence>
<dbReference type="Pfam" id="PF13385">
    <property type="entry name" value="Laminin_G_3"/>
    <property type="match status" value="1"/>
</dbReference>
<reference evidence="2 3" key="1">
    <citation type="submission" date="2018-02" db="EMBL/GenBank/DDBJ databases">
        <title>Sphingobacterium KA21.</title>
        <authorList>
            <person name="Vasarhelyi B.M."/>
            <person name="Deshmukh S."/>
            <person name="Balint B."/>
            <person name="Kukolya J."/>
        </authorList>
    </citation>
    <scope>NUCLEOTIDE SEQUENCE [LARGE SCALE GENOMIC DNA]</scope>
    <source>
        <strain evidence="2 3">Ka21</strain>
    </source>
</reference>
<dbReference type="EMBL" id="PSKQ01000025">
    <property type="protein sequence ID" value="MBE8722952.1"/>
    <property type="molecule type" value="Genomic_DNA"/>
</dbReference>
<feature type="chain" id="PRO_5046344904" description="DUF4983 domain-containing protein" evidence="1">
    <location>
        <begin position="23"/>
        <end position="600"/>
    </location>
</feature>
<protein>
    <recommendedName>
        <fullName evidence="4">DUF4983 domain-containing protein</fullName>
    </recommendedName>
</protein>
<accession>A0ABR9TD27</accession>
<name>A0ABR9TD27_9SPHI</name>
<dbReference type="SUPFAM" id="SSF49899">
    <property type="entry name" value="Concanavalin A-like lectins/glucanases"/>
    <property type="match status" value="1"/>
</dbReference>
<dbReference type="InterPro" id="IPR013320">
    <property type="entry name" value="ConA-like_dom_sf"/>
</dbReference>
<evidence type="ECO:0000313" key="2">
    <source>
        <dbReference type="EMBL" id="MBE8722952.1"/>
    </source>
</evidence>
<comment type="caution">
    <text evidence="2">The sequence shown here is derived from an EMBL/GenBank/DDBJ whole genome shotgun (WGS) entry which is preliminary data.</text>
</comment>
<gene>
    <name evidence="2" type="ORF">C4F40_19715</name>
</gene>
<sequence length="600" mass="66958">MKYMIKLNRTFFLLTVTGLALASSCTKFANPEPQFEEYTAEVDTAMKRKVLVIAVDGLVGSQIKEYKPTTIGKLMEHSKYSYEAKADQNTDSPASWASLLTGYPSSQHKIIQESYMPSIDLEDDHAPLEFTPSLINRIEGTNKRLKTATVVQNLTMSNMLLADADFNNVESSDKGVEQKAIALLTDQKPDLSIVQFNGLLDAGKDGGFVVQNVKYKAALDQIDAYIGSIVAAIEAGDNFEKESWLIVITSPHGGSTEGSIGGVSDNEINTFSLYYNKGFKPLELKAESMTYFHANGYLPGTYNYYSSTDRPRRIEKMGVRAQSPAGTGSDVFNASTLSSKSITYDYKIKLEPEGFWNMQYNFTYNMILGKDADERSSTKGWNLYSGGYGTDFMYNFSNGATSISVPFPRGTDGEWHHYALSYKELSNSSTMVDVYVDGVKAASQTIAMGLVAFENQEPLTIGFTNISNFFAIPNYLISDLRVWNKSLTESEVRQIACLSRVGEENELYSNLLAHYSNFGGNNWINEVDNSSYPNLALSGNPSIIFIKNYSICTASDDAVYLQNIDLFTEIFYWLQLEINDDWKMPGTEFLNNFLGEFFEQ</sequence>
<keyword evidence="3" id="KW-1185">Reference proteome</keyword>